<sequence length="314" mass="35532">GECPPRGVAEGGRSPQERWYYSPQDGSCASFRYSGCGGNSNNHVTYTACLDACTSGTCCHHLPQVQPRYGSVVEELNTTDNVSISLLTKVHRRHSKGVLQEEMEPDTCMCSTRDSECHWHCRQVWRGSCGGTGRDDMVVVSFSSGPAYDLTPAPTCGCRLPGKTYAVGEVMRSKCQECKCLQRGTFTCKRLGEEKYFRKEFRELTPTEMRRYQGAIRKLVEVRKAGWHYLTRMYTQHLPNFAGTDRFLPWHRYLLWLVDVLLQEDGSCDLSVPYFDWTPDVGDMSTSAAWQANYFGGDGDRKTLCVTHHPFRSP</sequence>
<evidence type="ECO:0000256" key="2">
    <source>
        <dbReference type="ARBA" id="ARBA00022900"/>
    </source>
</evidence>
<feature type="non-terminal residue" evidence="7">
    <location>
        <position position="314"/>
    </location>
</feature>
<evidence type="ECO:0000259" key="6">
    <source>
        <dbReference type="PROSITE" id="PS50279"/>
    </source>
</evidence>
<dbReference type="InterPro" id="IPR036880">
    <property type="entry name" value="Kunitz_BPTI_sf"/>
</dbReference>
<name>A0AAW0Y788_CHEQU</name>
<comment type="similarity">
    <text evidence="4">Belongs to the venom Kunitz-type family. 01 (intermediate) subfamily.</text>
</comment>
<dbReference type="CDD" id="cd00109">
    <property type="entry name" value="Kunitz-type"/>
    <property type="match status" value="1"/>
</dbReference>
<comment type="function">
    <text evidence="5">Serine protease inhibitor that inhibits trypsin at a molar ratio of 1:1.</text>
</comment>
<dbReference type="Gene3D" id="4.10.410.10">
    <property type="entry name" value="Pancreatic trypsin inhibitor Kunitz domain"/>
    <property type="match status" value="1"/>
</dbReference>
<dbReference type="SUPFAM" id="SSF57362">
    <property type="entry name" value="BPTI-like"/>
    <property type="match status" value="1"/>
</dbReference>
<dbReference type="GO" id="GO:0016491">
    <property type="term" value="F:oxidoreductase activity"/>
    <property type="evidence" value="ECO:0007669"/>
    <property type="project" value="InterPro"/>
</dbReference>
<dbReference type="Pfam" id="PF00014">
    <property type="entry name" value="Kunitz_BPTI"/>
    <property type="match status" value="1"/>
</dbReference>
<dbReference type="EMBL" id="JARKIK010000014">
    <property type="protein sequence ID" value="KAK8747760.1"/>
    <property type="molecule type" value="Genomic_DNA"/>
</dbReference>
<dbReference type="InterPro" id="IPR002227">
    <property type="entry name" value="Tyrosinase_Cu-bd"/>
</dbReference>
<evidence type="ECO:0000256" key="3">
    <source>
        <dbReference type="ARBA" id="ARBA00023157"/>
    </source>
</evidence>
<dbReference type="SMART" id="SM00131">
    <property type="entry name" value="KU"/>
    <property type="match status" value="1"/>
</dbReference>
<evidence type="ECO:0000313" key="7">
    <source>
        <dbReference type="EMBL" id="KAK8747760.1"/>
    </source>
</evidence>
<gene>
    <name evidence="7" type="ORF">OTU49_016585</name>
</gene>
<accession>A0AAW0Y788</accession>
<protein>
    <recommendedName>
        <fullName evidence="6">BPTI/Kunitz inhibitor domain-containing protein</fullName>
    </recommendedName>
</protein>
<keyword evidence="8" id="KW-1185">Reference proteome</keyword>
<feature type="domain" description="BPTI/Kunitz inhibitor" evidence="6">
    <location>
        <begin position="1"/>
        <end position="53"/>
    </location>
</feature>
<dbReference type="PANTHER" id="PTHR47247">
    <property type="entry name" value="KUNITZ-TYPE PROTEASE INHIBITOR 2"/>
    <property type="match status" value="1"/>
</dbReference>
<dbReference type="Proteomes" id="UP001445076">
    <property type="component" value="Unassembled WGS sequence"/>
</dbReference>
<dbReference type="GO" id="GO:0004867">
    <property type="term" value="F:serine-type endopeptidase inhibitor activity"/>
    <property type="evidence" value="ECO:0007669"/>
    <property type="project" value="UniProtKB-KW"/>
</dbReference>
<dbReference type="AlphaFoldDB" id="A0AAW0Y788"/>
<dbReference type="InterPro" id="IPR002223">
    <property type="entry name" value="Kunitz_BPTI"/>
</dbReference>
<feature type="non-terminal residue" evidence="7">
    <location>
        <position position="1"/>
    </location>
</feature>
<keyword evidence="3" id="KW-1015">Disulfide bond</keyword>
<reference evidence="7 8" key="1">
    <citation type="journal article" date="2024" name="BMC Genomics">
        <title>Genome assembly of redclaw crayfish (Cherax quadricarinatus) provides insights into its immune adaptation and hypoxia tolerance.</title>
        <authorList>
            <person name="Liu Z."/>
            <person name="Zheng J."/>
            <person name="Li H."/>
            <person name="Fang K."/>
            <person name="Wang S."/>
            <person name="He J."/>
            <person name="Zhou D."/>
            <person name="Weng S."/>
            <person name="Chi M."/>
            <person name="Gu Z."/>
            <person name="He J."/>
            <person name="Li F."/>
            <person name="Wang M."/>
        </authorList>
    </citation>
    <scope>NUCLEOTIDE SEQUENCE [LARGE SCALE GENOMIC DNA]</scope>
    <source>
        <strain evidence="7">ZL_2023a</strain>
    </source>
</reference>
<dbReference type="Gene3D" id="1.10.1280.10">
    <property type="entry name" value="Di-copper center containing domain from catechol oxidase"/>
    <property type="match status" value="1"/>
</dbReference>
<evidence type="ECO:0000256" key="1">
    <source>
        <dbReference type="ARBA" id="ARBA00022690"/>
    </source>
</evidence>
<organism evidence="7 8">
    <name type="scientific">Cherax quadricarinatus</name>
    <name type="common">Australian red claw crayfish</name>
    <dbReference type="NCBI Taxonomy" id="27406"/>
    <lineage>
        <taxon>Eukaryota</taxon>
        <taxon>Metazoa</taxon>
        <taxon>Ecdysozoa</taxon>
        <taxon>Arthropoda</taxon>
        <taxon>Crustacea</taxon>
        <taxon>Multicrustacea</taxon>
        <taxon>Malacostraca</taxon>
        <taxon>Eumalacostraca</taxon>
        <taxon>Eucarida</taxon>
        <taxon>Decapoda</taxon>
        <taxon>Pleocyemata</taxon>
        <taxon>Astacidea</taxon>
        <taxon>Parastacoidea</taxon>
        <taxon>Parastacidae</taxon>
        <taxon>Cherax</taxon>
    </lineage>
</organism>
<evidence type="ECO:0000256" key="4">
    <source>
        <dbReference type="ARBA" id="ARBA00049646"/>
    </source>
</evidence>
<dbReference type="PANTHER" id="PTHR47247:SF1">
    <property type="entry name" value="KUNITZ-TYPE PROTEASE INHIBITOR 2"/>
    <property type="match status" value="1"/>
</dbReference>
<dbReference type="InterPro" id="IPR008922">
    <property type="entry name" value="Di-copper_centre_dom_sf"/>
</dbReference>
<evidence type="ECO:0000256" key="5">
    <source>
        <dbReference type="ARBA" id="ARBA00093388"/>
    </source>
</evidence>
<dbReference type="SUPFAM" id="SSF48056">
    <property type="entry name" value="Di-copper centre-containing domain"/>
    <property type="match status" value="1"/>
</dbReference>
<dbReference type="Pfam" id="PF00264">
    <property type="entry name" value="Tyrosinase"/>
    <property type="match status" value="1"/>
</dbReference>
<dbReference type="PROSITE" id="PS50279">
    <property type="entry name" value="BPTI_KUNITZ_2"/>
    <property type="match status" value="1"/>
</dbReference>
<proteinExistence type="inferred from homology"/>
<evidence type="ECO:0000313" key="8">
    <source>
        <dbReference type="Proteomes" id="UP001445076"/>
    </source>
</evidence>
<comment type="caution">
    <text evidence="7">The sequence shown here is derived from an EMBL/GenBank/DDBJ whole genome shotgun (WGS) entry which is preliminary data.</text>
</comment>
<keyword evidence="2" id="KW-0722">Serine protease inhibitor</keyword>
<keyword evidence="1" id="KW-0646">Protease inhibitor</keyword>